<evidence type="ECO:0000313" key="1">
    <source>
        <dbReference type="EMBL" id="MCF2948822.1"/>
    </source>
</evidence>
<organism evidence="1 2">
    <name type="scientific">Paraglaciecola algarum</name>
    <dbReference type="NCBI Taxonomy" id="3050085"/>
    <lineage>
        <taxon>Bacteria</taxon>
        <taxon>Pseudomonadati</taxon>
        <taxon>Pseudomonadota</taxon>
        <taxon>Gammaproteobacteria</taxon>
        <taxon>Alteromonadales</taxon>
        <taxon>Alteromonadaceae</taxon>
        <taxon>Paraglaciecola</taxon>
    </lineage>
</organism>
<comment type="caution">
    <text evidence="1">The sequence shown here is derived from an EMBL/GenBank/DDBJ whole genome shotgun (WGS) entry which is preliminary data.</text>
</comment>
<reference evidence="1 2" key="1">
    <citation type="submission" date="2022-01" db="EMBL/GenBank/DDBJ databases">
        <title>Paraglaciecola sp. G1-23.</title>
        <authorList>
            <person name="Jin M.S."/>
            <person name="Han D.M."/>
            <person name="Kim H.M."/>
            <person name="Jeon C.O."/>
        </authorList>
    </citation>
    <scope>NUCLEOTIDE SEQUENCE [LARGE SCALE GENOMIC DNA]</scope>
    <source>
        <strain evidence="1 2">G1-23</strain>
    </source>
</reference>
<sequence>MTFNFGVQAHGDKQKDKRIFKGLDTPAAMVVLAFNEALKPSNKELARAQLADDVTIYEGHVETKKCRRIRSSLYVV</sequence>
<proteinExistence type="predicted"/>
<keyword evidence="2" id="KW-1185">Reference proteome</keyword>
<dbReference type="EMBL" id="JAKGAS010000006">
    <property type="protein sequence ID" value="MCF2948822.1"/>
    <property type="molecule type" value="Genomic_DNA"/>
</dbReference>
<dbReference type="Proteomes" id="UP001521137">
    <property type="component" value="Unassembled WGS sequence"/>
</dbReference>
<protein>
    <submittedName>
        <fullName evidence="1">Uncharacterized protein</fullName>
    </submittedName>
</protein>
<gene>
    <name evidence="1" type="ORF">L0668_11940</name>
</gene>
<name>A0ABS9D779_9ALTE</name>
<evidence type="ECO:0000313" key="2">
    <source>
        <dbReference type="Proteomes" id="UP001521137"/>
    </source>
</evidence>
<accession>A0ABS9D779</accession>
<dbReference type="RefSeq" id="WP_235312857.1">
    <property type="nucleotide sequence ID" value="NZ_JAKGAS010000006.1"/>
</dbReference>